<keyword evidence="3" id="KW-1185">Reference proteome</keyword>
<dbReference type="Proteomes" id="UP000268436">
    <property type="component" value="Unassembled WGS sequence"/>
</dbReference>
<dbReference type="KEGG" id="mcs:DR90_1120"/>
<evidence type="ECO:0000313" key="4">
    <source>
        <dbReference type="Proteomes" id="UP000280228"/>
    </source>
</evidence>
<name>A0A3A9P0E6_MORCA</name>
<dbReference type="EMBL" id="RYER01000003">
    <property type="protein sequence ID" value="RUO17540.1"/>
    <property type="molecule type" value="Genomic_DNA"/>
</dbReference>
<dbReference type="AlphaFoldDB" id="A0A3A9P0E6"/>
<proteinExistence type="predicted"/>
<sequence length="81" mass="9451">MYHRKLEKYKEYEGMKNAVVGKGELIYVSTPLGDAYRAPCGALIYDRDEALEYAHKLDILIRKNTVLFTQRKLKGKAYEHK</sequence>
<gene>
    <name evidence="1" type="ORF">EJK53_0875</name>
    <name evidence="2" type="ORF">EJK54_1055</name>
</gene>
<accession>A0A3A9P0E6</accession>
<evidence type="ECO:0000313" key="1">
    <source>
        <dbReference type="EMBL" id="AZQ93856.1"/>
    </source>
</evidence>
<organism evidence="1 4">
    <name type="scientific">Moraxella catarrhalis</name>
    <name type="common">Branhamella catarrhalis</name>
    <dbReference type="NCBI Taxonomy" id="480"/>
    <lineage>
        <taxon>Bacteria</taxon>
        <taxon>Pseudomonadati</taxon>
        <taxon>Pseudomonadota</taxon>
        <taxon>Gammaproteobacteria</taxon>
        <taxon>Moraxellales</taxon>
        <taxon>Moraxellaceae</taxon>
        <taxon>Moraxella</taxon>
    </lineage>
</organism>
<reference evidence="3 4" key="1">
    <citation type="submission" date="2018-12" db="EMBL/GenBank/DDBJ databases">
        <title>Persistence of Moraxella catarrhalis in Chronic Obstructive Pulmonary Disease and Regulation of the Hag/MID Adhesin.</title>
        <authorList>
            <person name="Murphy T."/>
            <person name="Zhao X."/>
            <person name="Vyas G."/>
            <person name="Aluvathingal J."/>
            <person name="Nadendla S."/>
            <person name="Tallon L."/>
            <person name="Tettelin H."/>
        </authorList>
    </citation>
    <scope>NUCLEOTIDE SEQUENCE [LARGE SCALE GENOMIC DNA]</scope>
    <source>
        <strain evidence="2 3">173P27B1</strain>
        <strain evidence="1 4">46P58B1</strain>
    </source>
</reference>
<dbReference type="RefSeq" id="WP_003667847.1">
    <property type="nucleotide sequence ID" value="NZ_JVRY01000020.1"/>
</dbReference>
<dbReference type="EMBL" id="CP034662">
    <property type="protein sequence ID" value="AZQ93856.1"/>
    <property type="molecule type" value="Genomic_DNA"/>
</dbReference>
<evidence type="ECO:0000313" key="3">
    <source>
        <dbReference type="Proteomes" id="UP000268436"/>
    </source>
</evidence>
<dbReference type="Proteomes" id="UP000280228">
    <property type="component" value="Chromosome"/>
</dbReference>
<protein>
    <submittedName>
        <fullName evidence="1">Uncharacterized protein</fullName>
    </submittedName>
</protein>
<evidence type="ECO:0000313" key="2">
    <source>
        <dbReference type="EMBL" id="RUO17540.1"/>
    </source>
</evidence>